<dbReference type="Pfam" id="PF13240">
    <property type="entry name" value="Zn_Ribbon_1"/>
    <property type="match status" value="1"/>
</dbReference>
<keyword evidence="2" id="KW-0472">Membrane</keyword>
<feature type="domain" description="Zinc-ribbon" evidence="3">
    <location>
        <begin position="8"/>
        <end position="28"/>
    </location>
</feature>
<organism evidence="4 5">
    <name type="scientific">Iamia majanohamensis</name>
    <dbReference type="NCBI Taxonomy" id="467976"/>
    <lineage>
        <taxon>Bacteria</taxon>
        <taxon>Bacillati</taxon>
        <taxon>Actinomycetota</taxon>
        <taxon>Acidimicrobiia</taxon>
        <taxon>Acidimicrobiales</taxon>
        <taxon>Iamiaceae</taxon>
        <taxon>Iamia</taxon>
    </lineage>
</organism>
<feature type="compositionally biased region" description="Low complexity" evidence="1">
    <location>
        <begin position="84"/>
        <end position="110"/>
    </location>
</feature>
<dbReference type="Proteomes" id="UP001216390">
    <property type="component" value="Chromosome"/>
</dbReference>
<reference evidence="4" key="1">
    <citation type="submission" date="2023-01" db="EMBL/GenBank/DDBJ databases">
        <title>The diversity of Class Acidimicrobiia in South China Sea sediment environments and the proposal of Iamia marina sp. nov., a novel species of the genus Iamia.</title>
        <authorList>
            <person name="He Y."/>
            <person name="Tian X."/>
        </authorList>
    </citation>
    <scope>NUCLEOTIDE SEQUENCE</scope>
    <source>
        <strain evidence="4">DSM 19957</strain>
    </source>
</reference>
<evidence type="ECO:0000313" key="4">
    <source>
        <dbReference type="EMBL" id="WCO68998.1"/>
    </source>
</evidence>
<evidence type="ECO:0000259" key="3">
    <source>
        <dbReference type="Pfam" id="PF13240"/>
    </source>
</evidence>
<sequence length="310" mass="30609">MTDVGDVCRDCGEELRPGAAFCVACGTPRPPVGAPDPGHDAGAETTTPWSRRGTRGQTPPPPGAEAAAAPGTPPPGATPPPPAGATVPLGVPPAGAEPGAPADLPTASGPTGPPGGGASTPTPPPGGAQPAASRRGWWLALAAVVVVAVGVGAFLVLRPGSDDGPADAAAATPEEPRPVEIQAGVAVIRDAPSLDGEKVRSVDEAAADGLEVLEELPEGGGWYRVRIDGDEGYMFGAFVLPPTAGRCVGRTEGKPDVVDAEGATVEAPPAGTRLLMTAPEPTDGQWPVLLPDGTEGFVAVDGVKVADCGS</sequence>
<feature type="region of interest" description="Disordered" evidence="1">
    <location>
        <begin position="27"/>
        <end position="132"/>
    </location>
</feature>
<evidence type="ECO:0000313" key="5">
    <source>
        <dbReference type="Proteomes" id="UP001216390"/>
    </source>
</evidence>
<dbReference type="Gene3D" id="2.30.30.40">
    <property type="entry name" value="SH3 Domains"/>
    <property type="match status" value="1"/>
</dbReference>
<feature type="transmembrane region" description="Helical" evidence="2">
    <location>
        <begin position="137"/>
        <end position="157"/>
    </location>
</feature>
<protein>
    <submittedName>
        <fullName evidence="4">SH3 domain-containing protein</fullName>
    </submittedName>
</protein>
<feature type="compositionally biased region" description="Pro residues" evidence="1">
    <location>
        <begin position="71"/>
        <end position="83"/>
    </location>
</feature>
<dbReference type="EMBL" id="CP116942">
    <property type="protein sequence ID" value="WCO68998.1"/>
    <property type="molecule type" value="Genomic_DNA"/>
</dbReference>
<dbReference type="KEGG" id="ima:PO878_09700"/>
<dbReference type="RefSeq" id="WP_272738512.1">
    <property type="nucleotide sequence ID" value="NZ_CP116942.1"/>
</dbReference>
<name>A0AAE9YD57_9ACTN</name>
<accession>A0AAE9YD57</accession>
<evidence type="ECO:0000256" key="2">
    <source>
        <dbReference type="SAM" id="Phobius"/>
    </source>
</evidence>
<keyword evidence="2" id="KW-1133">Transmembrane helix</keyword>
<keyword evidence="2" id="KW-0812">Transmembrane</keyword>
<dbReference type="InterPro" id="IPR026870">
    <property type="entry name" value="Zinc_ribbon_dom"/>
</dbReference>
<keyword evidence="5" id="KW-1185">Reference proteome</keyword>
<gene>
    <name evidence="4" type="ORF">PO878_09700</name>
</gene>
<proteinExistence type="predicted"/>
<dbReference type="AlphaFoldDB" id="A0AAE9YD57"/>
<evidence type="ECO:0000256" key="1">
    <source>
        <dbReference type="SAM" id="MobiDB-lite"/>
    </source>
</evidence>